<dbReference type="EMBL" id="JAESWC010000008">
    <property type="protein sequence ID" value="MBL4936751.1"/>
    <property type="molecule type" value="Genomic_DNA"/>
</dbReference>
<dbReference type="Gene3D" id="1.10.275.40">
    <property type="match status" value="1"/>
</dbReference>
<evidence type="ECO:0000256" key="9">
    <source>
        <dbReference type="ARBA" id="ARBA00023014"/>
    </source>
</evidence>
<keyword evidence="3" id="KW-0547">Nucleotide-binding</keyword>
<comment type="caution">
    <text evidence="15">The sequence shown here is derived from an EMBL/GenBank/DDBJ whole genome shotgun (WGS) entry which is preliminary data.</text>
</comment>
<dbReference type="Pfam" id="PF06733">
    <property type="entry name" value="DEAD_2"/>
    <property type="match status" value="1"/>
</dbReference>
<evidence type="ECO:0000256" key="12">
    <source>
        <dbReference type="ARBA" id="ARBA00023235"/>
    </source>
</evidence>
<dbReference type="Gene3D" id="1.10.30.20">
    <property type="entry name" value="Bacterial XPD DNA helicase, FeS cluster domain"/>
    <property type="match status" value="1"/>
</dbReference>
<keyword evidence="6 15" id="KW-0347">Helicase</keyword>
<gene>
    <name evidence="15" type="ORF">JK636_13385</name>
</gene>
<protein>
    <submittedName>
        <fullName evidence="15">ATP-dependent DNA helicase</fullName>
    </submittedName>
</protein>
<dbReference type="InterPro" id="IPR011604">
    <property type="entry name" value="PDDEXK-like_dom_sf"/>
</dbReference>
<keyword evidence="10" id="KW-0238">DNA-binding</keyword>
<keyword evidence="8" id="KW-0408">Iron</keyword>
<dbReference type="SMART" id="SM00491">
    <property type="entry name" value="HELICc2"/>
    <property type="match status" value="1"/>
</dbReference>
<dbReference type="Gene3D" id="3.40.50.300">
    <property type="entry name" value="P-loop containing nucleotide triphosphate hydrolases"/>
    <property type="match status" value="2"/>
</dbReference>
<dbReference type="PROSITE" id="PS51193">
    <property type="entry name" value="HELICASE_ATP_BIND_2"/>
    <property type="match status" value="1"/>
</dbReference>
<evidence type="ECO:0000313" key="16">
    <source>
        <dbReference type="Proteomes" id="UP000632377"/>
    </source>
</evidence>
<evidence type="ECO:0000256" key="4">
    <source>
        <dbReference type="ARBA" id="ARBA00022763"/>
    </source>
</evidence>
<keyword evidence="1" id="KW-0004">4Fe-4S</keyword>
<dbReference type="GO" id="GO:0004386">
    <property type="term" value="F:helicase activity"/>
    <property type="evidence" value="ECO:0007669"/>
    <property type="project" value="UniProtKB-KW"/>
</dbReference>
<sequence>MEIKESVKVSVRNLVEFVLMHGDIVSGFTGSSRNTDAIKAHQIIQKAYGEGFSKEVPLSFSVEAEDIILEIGGRIDGLYVGEDKVIIDEIKTTTLDLEFVEEDYNLLHWAQAKCYAYIYSMQNNLDHISVQLTYYNLDNKETKKFLKELKLEELRSFFSRLVQDYLHWAQVMVSWNEKRNEAIAKLSFPFEVYRKGQRELAVAVYKTIKEGNKLFAQAPTGIGKTMATLFPTIKALGEGHTSKIFYLTAKTITRTIAEKAINNLKDNGLKLKTLTLTAKEKICFKEKAECNPEKCEYAKGHFDRVKAALEDIFKEDSFTRELIEEYSREYTLCPFEFSLELSNWADCVICDYNYAFDPSASLKRFFMESGGDYAFLIDEAHNLVDRAREMFSSQLNKKQFLELKKATKLAAPKLSKILNKINTAFIELRKECEENEESRIIQKEAPKELYGVLSEFLASAEKELLEHKNAVYNEELLELYFNVYGFLKTAEYYDERYITYAQNIGNDVIIKLFCLDPSKLLSEGMKKGKAAVLFSATLSPIDYFRDILGGDEKSYRIRLASPFPRENLCLIVQDKISTKYKRREFTYDKIAEAVNTLARSKKGNYLIFFPSYQYMNEVYKRFIDLNTEVTVLVQTAGMSEEEREKFLDSFSVELNNTLVAFAVMGGIFGEGIDLTGDRLSGAIVVGVGLPQVCLERDIIRDYFSETKEMGFEYAYIYPGMNKVMQAVGRVIRTEEDRGVVMLIDERFSDNTYRRLFPPEWQVIKAANNIGETLQDFWNNKTR</sequence>
<keyword evidence="12" id="KW-0413">Isomerase</keyword>
<keyword evidence="7" id="KW-0067">ATP-binding</keyword>
<keyword evidence="9" id="KW-0411">Iron-sulfur</keyword>
<keyword evidence="11" id="KW-0234">DNA repair</keyword>
<keyword evidence="4" id="KW-0227">DNA damage</keyword>
<evidence type="ECO:0000256" key="5">
    <source>
        <dbReference type="ARBA" id="ARBA00022801"/>
    </source>
</evidence>
<proteinExistence type="inferred from homology"/>
<evidence type="ECO:0000259" key="14">
    <source>
        <dbReference type="PROSITE" id="PS51193"/>
    </source>
</evidence>
<dbReference type="InterPro" id="IPR027417">
    <property type="entry name" value="P-loop_NTPase"/>
</dbReference>
<evidence type="ECO:0000256" key="7">
    <source>
        <dbReference type="ARBA" id="ARBA00022840"/>
    </source>
</evidence>
<comment type="similarity">
    <text evidence="13">Belongs to the helicase family. DinG subfamily.</text>
</comment>
<evidence type="ECO:0000256" key="13">
    <source>
        <dbReference type="ARBA" id="ARBA00038058"/>
    </source>
</evidence>
<dbReference type="InterPro" id="IPR045028">
    <property type="entry name" value="DinG/Rad3-like"/>
</dbReference>
<keyword evidence="5" id="KW-0378">Hydrolase</keyword>
<dbReference type="InterPro" id="IPR006555">
    <property type="entry name" value="ATP-dep_Helicase_C"/>
</dbReference>
<dbReference type="Gene3D" id="3.90.320.10">
    <property type="match status" value="1"/>
</dbReference>
<accession>A0ABS1TBL0</accession>
<evidence type="ECO:0000256" key="1">
    <source>
        <dbReference type="ARBA" id="ARBA00022485"/>
    </source>
</evidence>
<evidence type="ECO:0000256" key="10">
    <source>
        <dbReference type="ARBA" id="ARBA00023125"/>
    </source>
</evidence>
<keyword evidence="16" id="KW-1185">Reference proteome</keyword>
<reference evidence="15 16" key="1">
    <citation type="submission" date="2021-01" db="EMBL/GenBank/DDBJ databases">
        <title>Genome public.</title>
        <authorList>
            <person name="Liu C."/>
            <person name="Sun Q."/>
        </authorList>
    </citation>
    <scope>NUCLEOTIDE SEQUENCE [LARGE SCALE GENOMIC DNA]</scope>
    <source>
        <strain evidence="15 16">YIM B02515</strain>
    </source>
</reference>
<dbReference type="InterPro" id="IPR042493">
    <property type="entry name" value="XPD_DNA_FeS"/>
</dbReference>
<dbReference type="InterPro" id="IPR006554">
    <property type="entry name" value="Helicase-like_DEXD_c2"/>
</dbReference>
<dbReference type="PANTHER" id="PTHR11472:SF34">
    <property type="entry name" value="REGULATOR OF TELOMERE ELONGATION HELICASE 1"/>
    <property type="match status" value="1"/>
</dbReference>
<evidence type="ECO:0000256" key="2">
    <source>
        <dbReference type="ARBA" id="ARBA00022723"/>
    </source>
</evidence>
<feature type="domain" description="Helicase ATP-binding" evidence="14">
    <location>
        <begin position="183"/>
        <end position="444"/>
    </location>
</feature>
<dbReference type="SMART" id="SM00488">
    <property type="entry name" value="DEXDc2"/>
    <property type="match status" value="1"/>
</dbReference>
<name>A0ABS1TBL0_9CLOT</name>
<dbReference type="InterPro" id="IPR010614">
    <property type="entry name" value="RAD3-like_helicase_DEAD"/>
</dbReference>
<dbReference type="InterPro" id="IPR014013">
    <property type="entry name" value="Helic_SF1/SF2_ATP-bd_DinG/Rad3"/>
</dbReference>
<organism evidence="15 16">
    <name type="scientific">Clostridium rhizosphaerae</name>
    <dbReference type="NCBI Taxonomy" id="2803861"/>
    <lineage>
        <taxon>Bacteria</taxon>
        <taxon>Bacillati</taxon>
        <taxon>Bacillota</taxon>
        <taxon>Clostridia</taxon>
        <taxon>Eubacteriales</taxon>
        <taxon>Clostridiaceae</taxon>
        <taxon>Clostridium</taxon>
    </lineage>
</organism>
<evidence type="ECO:0000313" key="15">
    <source>
        <dbReference type="EMBL" id="MBL4936751.1"/>
    </source>
</evidence>
<dbReference type="SUPFAM" id="SSF52540">
    <property type="entry name" value="P-loop containing nucleoside triphosphate hydrolases"/>
    <property type="match status" value="1"/>
</dbReference>
<evidence type="ECO:0000256" key="3">
    <source>
        <dbReference type="ARBA" id="ARBA00022741"/>
    </source>
</evidence>
<evidence type="ECO:0000256" key="8">
    <source>
        <dbReference type="ARBA" id="ARBA00023004"/>
    </source>
</evidence>
<dbReference type="Proteomes" id="UP000632377">
    <property type="component" value="Unassembled WGS sequence"/>
</dbReference>
<dbReference type="Pfam" id="PF13307">
    <property type="entry name" value="Helicase_C_2"/>
    <property type="match status" value="1"/>
</dbReference>
<evidence type="ECO:0000256" key="11">
    <source>
        <dbReference type="ARBA" id="ARBA00023204"/>
    </source>
</evidence>
<keyword evidence="2" id="KW-0479">Metal-binding</keyword>
<dbReference type="RefSeq" id="WP_202749507.1">
    <property type="nucleotide sequence ID" value="NZ_JAESWC010000008.1"/>
</dbReference>
<evidence type="ECO:0000256" key="6">
    <source>
        <dbReference type="ARBA" id="ARBA00022806"/>
    </source>
</evidence>
<dbReference type="PANTHER" id="PTHR11472">
    <property type="entry name" value="DNA REPAIR DEAD HELICASE RAD3/XP-D SUBFAMILY MEMBER"/>
    <property type="match status" value="1"/>
</dbReference>